<feature type="chain" id="PRO_5036115896" evidence="2">
    <location>
        <begin position="19"/>
        <end position="202"/>
    </location>
</feature>
<evidence type="ECO:0000313" key="3">
    <source>
        <dbReference type="EMBL" id="KAF0718314.1"/>
    </source>
</evidence>
<accession>A0A485K770</accession>
<reference evidence="4 5" key="1">
    <citation type="submission" date="2019-03" db="EMBL/GenBank/DDBJ databases">
        <authorList>
            <person name="Gaulin E."/>
            <person name="Dumas B."/>
        </authorList>
    </citation>
    <scope>NUCLEOTIDE SEQUENCE [LARGE SCALE GENOMIC DNA]</scope>
    <source>
        <strain evidence="4">CBS 568.67</strain>
    </source>
</reference>
<feature type="signal peptide" evidence="2">
    <location>
        <begin position="1"/>
        <end position="18"/>
    </location>
</feature>
<sequence>MTRLLAHTFALLATTVFGATICPPTDTSLQTVTFTGYVMDNFCIDMGTMVDNPSKKTLVDPQVHSIHCLTEVQSCVQSQYAMLEKLATPTNGALYGVKYQLGADGSALALEYANAAMAKGGSQGFTATVTGYYDGKNPTLQCVSLAAAVNVDGKDMTLTTADLVAGAKKGLSTTTIVVLSVLGWFLVWLAGGIRLSAKTATK</sequence>
<gene>
    <name evidence="4" type="primary">Aste57867_1765</name>
    <name evidence="3" type="ORF">As57867_001763</name>
    <name evidence="4" type="ORF">ASTE57867_1765</name>
</gene>
<keyword evidence="5" id="KW-1185">Reference proteome</keyword>
<evidence type="ECO:0000256" key="2">
    <source>
        <dbReference type="SAM" id="SignalP"/>
    </source>
</evidence>
<dbReference type="EMBL" id="CAADRA010000160">
    <property type="protein sequence ID" value="VFT78974.1"/>
    <property type="molecule type" value="Genomic_DNA"/>
</dbReference>
<evidence type="ECO:0000313" key="5">
    <source>
        <dbReference type="Proteomes" id="UP000332933"/>
    </source>
</evidence>
<keyword evidence="1" id="KW-1133">Transmembrane helix</keyword>
<keyword evidence="2" id="KW-0732">Signal</keyword>
<keyword evidence="1" id="KW-0472">Membrane</keyword>
<keyword evidence="1" id="KW-0812">Transmembrane</keyword>
<dbReference type="EMBL" id="VJMH01000160">
    <property type="protein sequence ID" value="KAF0718314.1"/>
    <property type="molecule type" value="Genomic_DNA"/>
</dbReference>
<dbReference type="Proteomes" id="UP000332933">
    <property type="component" value="Unassembled WGS sequence"/>
</dbReference>
<name>A0A485K770_9STRA</name>
<organism evidence="4 5">
    <name type="scientific">Aphanomyces stellatus</name>
    <dbReference type="NCBI Taxonomy" id="120398"/>
    <lineage>
        <taxon>Eukaryota</taxon>
        <taxon>Sar</taxon>
        <taxon>Stramenopiles</taxon>
        <taxon>Oomycota</taxon>
        <taxon>Saprolegniomycetes</taxon>
        <taxon>Saprolegniales</taxon>
        <taxon>Verrucalvaceae</taxon>
        <taxon>Aphanomyces</taxon>
    </lineage>
</organism>
<proteinExistence type="predicted"/>
<protein>
    <submittedName>
        <fullName evidence="4">Aste57867_1765 protein</fullName>
    </submittedName>
</protein>
<reference evidence="3" key="2">
    <citation type="submission" date="2019-06" db="EMBL/GenBank/DDBJ databases">
        <title>Genomics analysis of Aphanomyces spp. identifies a new class of oomycete effector associated with host adaptation.</title>
        <authorList>
            <person name="Gaulin E."/>
        </authorList>
    </citation>
    <scope>NUCLEOTIDE SEQUENCE</scope>
    <source>
        <strain evidence="3">CBS 578.67</strain>
    </source>
</reference>
<feature type="transmembrane region" description="Helical" evidence="1">
    <location>
        <begin position="176"/>
        <end position="197"/>
    </location>
</feature>
<evidence type="ECO:0000313" key="4">
    <source>
        <dbReference type="EMBL" id="VFT78974.1"/>
    </source>
</evidence>
<dbReference type="OrthoDB" id="77477at2759"/>
<dbReference type="AlphaFoldDB" id="A0A485K770"/>
<evidence type="ECO:0000256" key="1">
    <source>
        <dbReference type="SAM" id="Phobius"/>
    </source>
</evidence>